<feature type="domain" description="Tyr recombinase" evidence="2">
    <location>
        <begin position="216"/>
        <end position="358"/>
    </location>
</feature>
<dbReference type="InterPro" id="IPR011010">
    <property type="entry name" value="DNA_brk_join_enz"/>
</dbReference>
<gene>
    <name evidence="3" type="ORF">J2Z66_002800</name>
</gene>
<evidence type="ECO:0000259" key="2">
    <source>
        <dbReference type="Pfam" id="PF00589"/>
    </source>
</evidence>
<name>A0ABS4IUD3_9BACL</name>
<comment type="caution">
    <text evidence="3">The sequence shown here is derived from an EMBL/GenBank/DDBJ whole genome shotgun (WGS) entry which is preliminary data.</text>
</comment>
<reference evidence="3 4" key="1">
    <citation type="submission" date="2021-03" db="EMBL/GenBank/DDBJ databases">
        <title>Genomic Encyclopedia of Type Strains, Phase IV (KMG-IV): sequencing the most valuable type-strain genomes for metagenomic binning, comparative biology and taxonomic classification.</title>
        <authorList>
            <person name="Goeker M."/>
        </authorList>
    </citation>
    <scope>NUCLEOTIDE SEQUENCE [LARGE SCALE GENOMIC DNA]</scope>
    <source>
        <strain evidence="3 4">DSM 26048</strain>
    </source>
</reference>
<keyword evidence="1" id="KW-0233">DNA recombination</keyword>
<evidence type="ECO:0000256" key="1">
    <source>
        <dbReference type="ARBA" id="ARBA00023172"/>
    </source>
</evidence>
<protein>
    <submittedName>
        <fullName evidence="3">Integrase</fullName>
    </submittedName>
</protein>
<dbReference type="SUPFAM" id="SSF56349">
    <property type="entry name" value="DNA breaking-rejoining enzymes"/>
    <property type="match status" value="1"/>
</dbReference>
<dbReference type="RefSeq" id="WP_209971964.1">
    <property type="nucleotide sequence ID" value="NZ_JAGGLB010000008.1"/>
</dbReference>
<dbReference type="InterPro" id="IPR013762">
    <property type="entry name" value="Integrase-like_cat_sf"/>
</dbReference>
<organism evidence="3 4">
    <name type="scientific">Paenibacillus eucommiae</name>
    <dbReference type="NCBI Taxonomy" id="1355755"/>
    <lineage>
        <taxon>Bacteria</taxon>
        <taxon>Bacillati</taxon>
        <taxon>Bacillota</taxon>
        <taxon>Bacilli</taxon>
        <taxon>Bacillales</taxon>
        <taxon>Paenibacillaceae</taxon>
        <taxon>Paenibacillus</taxon>
    </lineage>
</organism>
<dbReference type="InterPro" id="IPR002104">
    <property type="entry name" value="Integrase_catalytic"/>
</dbReference>
<dbReference type="Pfam" id="PF00589">
    <property type="entry name" value="Phage_integrase"/>
    <property type="match status" value="1"/>
</dbReference>
<evidence type="ECO:0000313" key="3">
    <source>
        <dbReference type="EMBL" id="MBP1991193.1"/>
    </source>
</evidence>
<dbReference type="Proteomes" id="UP001519287">
    <property type="component" value="Unassembled WGS sequence"/>
</dbReference>
<keyword evidence="4" id="KW-1185">Reference proteome</keyword>
<proteinExistence type="predicted"/>
<sequence length="513" mass="60962">MKRNKIMATENKYAGNNKLITAEGNEELNKDTWDVRVLGITYIYTRNDFHLTFKNIDIQLRPLLKKYVIDRLFTKNSISWQTARNDVFHLRKFFEFFCLKYPELNHLKNLERGDIEEYYIFLKESKLGGNDTKYKGKPSSDYYLWRMIGILETFLTYIQRYEWEEAPLKGIRNLIYQEDRPIVKNKKIEEYEIITDFIWAQVIDNLDKMIPHYIPILLILESTGLNLNDVLTLDLDCLHETSEGFRVKVTKRIVKNHSIPVSNDIAEIIKHQRKIIKTRFPVEMNPRNLLFLKTSGKAPGKPYLYISFYRQLNNFSKDNNIKDEMGNSAHFNSRAFRNRFGINQLASGKSVPEVQKLFATVTPYLAMICAQIKDRDLDKKWEETKEMYGLRLNPLTGETITTFLENMADEQGINQEWLRRNHESLKMEHGYCVRPSQSHCQYIHQLIEMPCIHHKCQSFYVDSSFLHYYLDQISKMEIEIERYKNMGRYRSAEILEPRLFKYREILKKIQGIS</sequence>
<dbReference type="EMBL" id="JAGGLB010000008">
    <property type="protein sequence ID" value="MBP1991193.1"/>
    <property type="molecule type" value="Genomic_DNA"/>
</dbReference>
<dbReference type="Gene3D" id="1.10.443.10">
    <property type="entry name" value="Intergrase catalytic core"/>
    <property type="match status" value="1"/>
</dbReference>
<evidence type="ECO:0000313" key="4">
    <source>
        <dbReference type="Proteomes" id="UP001519287"/>
    </source>
</evidence>
<accession>A0ABS4IUD3</accession>